<protein>
    <recommendedName>
        <fullName evidence="2">Nucleoside phosphorylase domain-containing protein</fullName>
    </recommendedName>
</protein>
<accession>A0A8H4FJS4</accession>
<dbReference type="GO" id="GO:0003824">
    <property type="term" value="F:catalytic activity"/>
    <property type="evidence" value="ECO:0007669"/>
    <property type="project" value="InterPro"/>
</dbReference>
<reference evidence="3" key="2">
    <citation type="submission" date="2020-03" db="EMBL/GenBank/DDBJ databases">
        <authorList>
            <person name="Fu F.-F."/>
            <person name="Chen J."/>
        </authorList>
    </citation>
    <scope>NUCLEOTIDE SEQUENCE</scope>
    <source>
        <strain evidence="3">Lc1</strain>
    </source>
</reference>
<feature type="transmembrane region" description="Helical" evidence="1">
    <location>
        <begin position="791"/>
        <end position="811"/>
    </location>
</feature>
<dbReference type="EMBL" id="WVTB01000050">
    <property type="protein sequence ID" value="KAF3804471.1"/>
    <property type="molecule type" value="Genomic_DNA"/>
</dbReference>
<dbReference type="InterPro" id="IPR035994">
    <property type="entry name" value="Nucleoside_phosphorylase_sf"/>
</dbReference>
<dbReference type="RefSeq" id="XP_045263630.1">
    <property type="nucleotide sequence ID" value="XM_045400957.1"/>
</dbReference>
<dbReference type="SUPFAM" id="SSF52540">
    <property type="entry name" value="P-loop containing nucleoside triphosphate hydrolases"/>
    <property type="match status" value="1"/>
</dbReference>
<evidence type="ECO:0000256" key="1">
    <source>
        <dbReference type="SAM" id="Phobius"/>
    </source>
</evidence>
<feature type="domain" description="Nucleoside phosphorylase" evidence="2">
    <location>
        <begin position="13"/>
        <end position="128"/>
    </location>
</feature>
<dbReference type="Gene3D" id="3.40.50.300">
    <property type="entry name" value="P-loop containing nucleotide triphosphate hydrolases"/>
    <property type="match status" value="1"/>
</dbReference>
<keyword evidence="1" id="KW-0472">Membrane</keyword>
<dbReference type="PRINTS" id="PR00364">
    <property type="entry name" value="DISEASERSIST"/>
</dbReference>
<evidence type="ECO:0000313" key="4">
    <source>
        <dbReference type="Proteomes" id="UP000613401"/>
    </source>
</evidence>
<dbReference type="Gene3D" id="3.40.50.1580">
    <property type="entry name" value="Nucleoside phosphorylase domain"/>
    <property type="match status" value="1"/>
</dbReference>
<dbReference type="GO" id="GO:0009116">
    <property type="term" value="P:nucleoside metabolic process"/>
    <property type="evidence" value="ECO:0007669"/>
    <property type="project" value="InterPro"/>
</dbReference>
<proteinExistence type="predicted"/>
<evidence type="ECO:0000259" key="2">
    <source>
        <dbReference type="Pfam" id="PF01048"/>
    </source>
</evidence>
<dbReference type="PANTHER" id="PTHR46082:SF6">
    <property type="entry name" value="AAA+ ATPASE DOMAIN-CONTAINING PROTEIN-RELATED"/>
    <property type="match status" value="1"/>
</dbReference>
<dbReference type="InterPro" id="IPR053137">
    <property type="entry name" value="NLR-like"/>
</dbReference>
<sequence length="830" mass="92063">MASSRPSRREDFTVALICAIPIEFDAVALAFDEIWPGNQFGKAPGDYNSYTLGRMGSQNAVLVLLHKMGKTSAASATTSLRHSFPSVNLAFLCGVCGGVPSPSPDVEILLGDVIISESVVQYDYGRQYPSNLVHKNTASDVLGMPVKEIRAFLTRLKTDFGRDELRNQISNAMAQVQRKTVENDPCSKYVHPGIEQDVLFQADYLHRHRHQQNCSCSQDSVCDEAIKASCADLQCDPEAHLPRKRLDAQNRRKRGQDSISDLLKSPPRVFVGTVGSGDTVMKSGKHRDRMAQQHGIIAFEMEGAGVWDEIPCIIVKSVCDYADSHKNKEWQGFASVAAASATKAIFNMYNFAAVPTATTHVSQASETPSPAFIVPYTENPDFVGRSEILERVKDLFGHSDTYHRPGSKPRSRVALHGLGGVGKTQIALAYCYWFKERFQDASIFWIHASNVERFQKAFSDIARECEIPGHNDKGVDIFKIVKGWLENRRRGRWLLVIDNADDTEVFLPSNPTAEAGPRTTSLGHSIPECSHGSVLITTRNKQAGLKLTRGNPPPIEIQRMTDTETTQLLRTLLGDESVTPAEASLLSSRLEHLPLALSQAASFILENSTSIKAYVGLLDKSDSSMIDRLSEPFEAVGRDTETPHALTATWAISFKHIEQQKRMASNVLYLMSFFDRQAIPKQFVWDYCNEKLRKASSSDDGSDLAEDSKKHFQVDTDLEVTQALGVLQAFSLISKAENPDTLRAVHEIVDVYRRTGRLEEAQELCTSLVELTSKVRGEEHPTTLSRFSEKIILGLLLFSGGFGAYTMIWVASKKRKGCAEGYRKPKKGLK</sequence>
<keyword evidence="1" id="KW-0812">Transmembrane</keyword>
<dbReference type="Pfam" id="PF01048">
    <property type="entry name" value="PNP_UDP_1"/>
    <property type="match status" value="1"/>
</dbReference>
<gene>
    <name evidence="3" type="ORF">GCG54_00000825</name>
</gene>
<reference evidence="3" key="1">
    <citation type="journal article" date="2020" name="Phytopathology">
        <title>Genome sequence and comparative analysis of Colletotrichum gloeosporioides isolated from Liriodendron leaves.</title>
        <authorList>
            <person name="Fu F.F."/>
            <person name="Hao Z."/>
            <person name="Wang P."/>
            <person name="Lu Y."/>
            <person name="Xue L.J."/>
            <person name="Wei G."/>
            <person name="Tian Y."/>
            <person name="Baishi H."/>
            <person name="Xu H."/>
            <person name="Shi J."/>
            <person name="Cheng T."/>
            <person name="Wang G."/>
            <person name="Yi Y."/>
            <person name="Chen J."/>
        </authorList>
    </citation>
    <scope>NUCLEOTIDE SEQUENCE</scope>
    <source>
        <strain evidence="3">Lc1</strain>
    </source>
</reference>
<keyword evidence="1" id="KW-1133">Transmembrane helix</keyword>
<dbReference type="GeneID" id="69007996"/>
<dbReference type="InterPro" id="IPR000845">
    <property type="entry name" value="Nucleoside_phosphorylase_d"/>
</dbReference>
<comment type="caution">
    <text evidence="3">The sequence shown here is derived from an EMBL/GenBank/DDBJ whole genome shotgun (WGS) entry which is preliminary data.</text>
</comment>
<dbReference type="SUPFAM" id="SSF53167">
    <property type="entry name" value="Purine and uridine phosphorylases"/>
    <property type="match status" value="1"/>
</dbReference>
<dbReference type="AlphaFoldDB" id="A0A8H4FJS4"/>
<dbReference type="InterPro" id="IPR011990">
    <property type="entry name" value="TPR-like_helical_dom_sf"/>
</dbReference>
<dbReference type="InterPro" id="IPR027417">
    <property type="entry name" value="P-loop_NTPase"/>
</dbReference>
<keyword evidence="4" id="KW-1185">Reference proteome</keyword>
<evidence type="ECO:0000313" key="3">
    <source>
        <dbReference type="EMBL" id="KAF3804471.1"/>
    </source>
</evidence>
<name>A0A8H4FJS4_COLGL</name>
<dbReference type="Proteomes" id="UP000613401">
    <property type="component" value="Unassembled WGS sequence"/>
</dbReference>
<dbReference type="Gene3D" id="1.25.40.10">
    <property type="entry name" value="Tetratricopeptide repeat domain"/>
    <property type="match status" value="1"/>
</dbReference>
<organism evidence="3 4">
    <name type="scientific">Colletotrichum gloeosporioides</name>
    <name type="common">Anthracnose fungus</name>
    <name type="synonym">Glomerella cingulata</name>
    <dbReference type="NCBI Taxonomy" id="474922"/>
    <lineage>
        <taxon>Eukaryota</taxon>
        <taxon>Fungi</taxon>
        <taxon>Dikarya</taxon>
        <taxon>Ascomycota</taxon>
        <taxon>Pezizomycotina</taxon>
        <taxon>Sordariomycetes</taxon>
        <taxon>Hypocreomycetidae</taxon>
        <taxon>Glomerellales</taxon>
        <taxon>Glomerellaceae</taxon>
        <taxon>Colletotrichum</taxon>
        <taxon>Colletotrichum gloeosporioides species complex</taxon>
    </lineage>
</organism>
<dbReference type="PANTHER" id="PTHR46082">
    <property type="entry name" value="ATP/GTP-BINDING PROTEIN-RELATED"/>
    <property type="match status" value="1"/>
</dbReference>